<sequence>MPRFFLFFILGLVVFIGLYYCLALSGIDARLDFPSSFLILASLLIWIPVLNWAAYGHRETGSLLRRVGRLQNNYLAQSLAVIYIVISLIALAFIIYEVMGGTPNFPSSLRDWSPLLLLWSFSISYALSVFSNLLVYENGIYLGFVLLKWEEITAYHWDRAEPNLLVITVKPGSMFSLKPSAKLLLPEEQRDYVGNILSTKVQATRTDDA</sequence>
<feature type="transmembrane region" description="Helical" evidence="1">
    <location>
        <begin position="33"/>
        <end position="53"/>
    </location>
</feature>
<protein>
    <recommendedName>
        <fullName evidence="4">DUF5673 domain-containing protein</fullName>
    </recommendedName>
</protein>
<keyword evidence="1" id="KW-1133">Transmembrane helix</keyword>
<evidence type="ECO:0008006" key="4">
    <source>
        <dbReference type="Google" id="ProtNLM"/>
    </source>
</evidence>
<name>A0ABV0JF37_9CYAN</name>
<feature type="transmembrane region" description="Helical" evidence="1">
    <location>
        <begin position="74"/>
        <end position="96"/>
    </location>
</feature>
<dbReference type="Proteomes" id="UP001464891">
    <property type="component" value="Unassembled WGS sequence"/>
</dbReference>
<dbReference type="RefSeq" id="WP_190442305.1">
    <property type="nucleotide sequence ID" value="NZ_JAMPKM010000027.1"/>
</dbReference>
<keyword evidence="1" id="KW-0812">Transmembrane</keyword>
<keyword evidence="1" id="KW-0472">Membrane</keyword>
<evidence type="ECO:0000256" key="1">
    <source>
        <dbReference type="SAM" id="Phobius"/>
    </source>
</evidence>
<proteinExistence type="predicted"/>
<organism evidence="2 3">
    <name type="scientific">Trichocoleus desertorum GB2-A4</name>
    <dbReference type="NCBI Taxonomy" id="2933944"/>
    <lineage>
        <taxon>Bacteria</taxon>
        <taxon>Bacillati</taxon>
        <taxon>Cyanobacteriota</taxon>
        <taxon>Cyanophyceae</taxon>
        <taxon>Leptolyngbyales</taxon>
        <taxon>Trichocoleusaceae</taxon>
        <taxon>Trichocoleus</taxon>
    </lineage>
</organism>
<feature type="transmembrane region" description="Helical" evidence="1">
    <location>
        <begin position="116"/>
        <end position="136"/>
    </location>
</feature>
<reference evidence="2 3" key="1">
    <citation type="submission" date="2022-04" db="EMBL/GenBank/DDBJ databases">
        <title>Positive selection, recombination, and allopatry shape intraspecific diversity of widespread and dominant cyanobacteria.</title>
        <authorList>
            <person name="Wei J."/>
            <person name="Shu W."/>
            <person name="Hu C."/>
        </authorList>
    </citation>
    <scope>NUCLEOTIDE SEQUENCE [LARGE SCALE GENOMIC DNA]</scope>
    <source>
        <strain evidence="2 3">GB2-A4</strain>
    </source>
</reference>
<comment type="caution">
    <text evidence="2">The sequence shown here is derived from an EMBL/GenBank/DDBJ whole genome shotgun (WGS) entry which is preliminary data.</text>
</comment>
<gene>
    <name evidence="2" type="ORF">NC998_25075</name>
</gene>
<evidence type="ECO:0000313" key="2">
    <source>
        <dbReference type="EMBL" id="MEP0820376.1"/>
    </source>
</evidence>
<keyword evidence="3" id="KW-1185">Reference proteome</keyword>
<evidence type="ECO:0000313" key="3">
    <source>
        <dbReference type="Proteomes" id="UP001464891"/>
    </source>
</evidence>
<dbReference type="EMBL" id="JAMPKM010000027">
    <property type="protein sequence ID" value="MEP0820376.1"/>
    <property type="molecule type" value="Genomic_DNA"/>
</dbReference>
<accession>A0ABV0JF37</accession>